<protein>
    <submittedName>
        <fullName evidence="2">Uncharacterized protein</fullName>
    </submittedName>
</protein>
<evidence type="ECO:0000313" key="1">
    <source>
        <dbReference type="Proteomes" id="UP000887576"/>
    </source>
</evidence>
<proteinExistence type="predicted"/>
<sequence length="151" mass="17756">MSVEDKKNMEKQEEFELHDFGKVDNEKTTVDEIVRETVDEMVDKIVDEMVDETVDEKQKDKPKEVKKKKHETKVKKEDIKKKKSKGKLKIIKSPIEAEENEDKNINCETDGKNTCHTCDQKPKPDKRKTKCEIAKYFFKEFFGMVSIVKNL</sequence>
<reference evidence="2" key="1">
    <citation type="submission" date="2022-11" db="UniProtKB">
        <authorList>
            <consortium name="WormBaseParasite"/>
        </authorList>
    </citation>
    <scope>IDENTIFICATION</scope>
</reference>
<accession>A0AC34R551</accession>
<dbReference type="Proteomes" id="UP000887576">
    <property type="component" value="Unplaced"/>
</dbReference>
<dbReference type="WBParaSite" id="JU765_v2.g3599.t1">
    <property type="protein sequence ID" value="JU765_v2.g3599.t1"/>
    <property type="gene ID" value="JU765_v2.g3599"/>
</dbReference>
<name>A0AC34R551_9BILA</name>
<organism evidence="1 2">
    <name type="scientific">Panagrolaimus sp. JU765</name>
    <dbReference type="NCBI Taxonomy" id="591449"/>
    <lineage>
        <taxon>Eukaryota</taxon>
        <taxon>Metazoa</taxon>
        <taxon>Ecdysozoa</taxon>
        <taxon>Nematoda</taxon>
        <taxon>Chromadorea</taxon>
        <taxon>Rhabditida</taxon>
        <taxon>Tylenchina</taxon>
        <taxon>Panagrolaimomorpha</taxon>
        <taxon>Panagrolaimoidea</taxon>
        <taxon>Panagrolaimidae</taxon>
        <taxon>Panagrolaimus</taxon>
    </lineage>
</organism>
<evidence type="ECO:0000313" key="2">
    <source>
        <dbReference type="WBParaSite" id="JU765_v2.g3599.t1"/>
    </source>
</evidence>